<dbReference type="Gene3D" id="3.40.50.1820">
    <property type="entry name" value="alpha/beta hydrolase"/>
    <property type="match status" value="1"/>
</dbReference>
<evidence type="ECO:0000313" key="3">
    <source>
        <dbReference type="Proteomes" id="UP000503096"/>
    </source>
</evidence>
<dbReference type="KEGG" id="upl:DSM104440_00784"/>
<keyword evidence="3" id="KW-1185">Reference proteome</keyword>
<gene>
    <name evidence="2" type="primary">rutD_1</name>
    <name evidence="2" type="ORF">DSM104440_00784</name>
</gene>
<dbReference type="InterPro" id="IPR000073">
    <property type="entry name" value="AB_hydrolase_1"/>
</dbReference>
<dbReference type="EMBL" id="CP053073">
    <property type="protein sequence ID" value="QJR13992.1"/>
    <property type="molecule type" value="Genomic_DNA"/>
</dbReference>
<sequence>MSKPTLLLIPGLLNDERLWQSQIADLKHHATCVVGDITTADSIAGMAKAVLAKVPTGHIAVAGLSMGGYVALEIARQVPNRVVGMALLNTNARPDSDQATEDRKRMMKMAETDFDRVVNGLLPKMFTAEHQRDAALTTLFKSMATKVGKDAYIRQQTANIGRIDSRPHLAAIKCPTLVIAGRDDALMPLAVLQELANGIKDARFVVADKCGHLSAIEQPRLVALNLVHWISSLK</sequence>
<evidence type="ECO:0000259" key="1">
    <source>
        <dbReference type="Pfam" id="PF00561"/>
    </source>
</evidence>
<name>A0A6M4H3Y2_9PROT</name>
<dbReference type="PANTHER" id="PTHR43798">
    <property type="entry name" value="MONOACYLGLYCEROL LIPASE"/>
    <property type="match status" value="1"/>
</dbReference>
<evidence type="ECO:0000313" key="2">
    <source>
        <dbReference type="EMBL" id="QJR13992.1"/>
    </source>
</evidence>
<dbReference type="FunCoup" id="A0A6M4H3Y2">
    <property type="interactions" value="459"/>
</dbReference>
<organism evidence="2 3">
    <name type="scientific">Usitatibacter palustris</name>
    <dbReference type="NCBI Taxonomy" id="2732487"/>
    <lineage>
        <taxon>Bacteria</taxon>
        <taxon>Pseudomonadati</taxon>
        <taxon>Pseudomonadota</taxon>
        <taxon>Betaproteobacteria</taxon>
        <taxon>Nitrosomonadales</taxon>
        <taxon>Usitatibacteraceae</taxon>
        <taxon>Usitatibacter</taxon>
    </lineage>
</organism>
<accession>A0A6M4H3Y2</accession>
<protein>
    <submittedName>
        <fullName evidence="2">Aminoacrylate hydrolase RutD</fullName>
        <ecNumber evidence="2">3.5.1.-</ecNumber>
    </submittedName>
</protein>
<dbReference type="PRINTS" id="PR00111">
    <property type="entry name" value="ABHYDROLASE"/>
</dbReference>
<dbReference type="GO" id="GO:0016787">
    <property type="term" value="F:hydrolase activity"/>
    <property type="evidence" value="ECO:0007669"/>
    <property type="project" value="UniProtKB-KW"/>
</dbReference>
<keyword evidence="2" id="KW-0378">Hydrolase</keyword>
<dbReference type="Pfam" id="PF00561">
    <property type="entry name" value="Abhydrolase_1"/>
    <property type="match status" value="1"/>
</dbReference>
<proteinExistence type="predicted"/>
<feature type="domain" description="AB hydrolase-1" evidence="1">
    <location>
        <begin position="4"/>
        <end position="218"/>
    </location>
</feature>
<dbReference type="EC" id="3.5.1.-" evidence="2"/>
<dbReference type="Proteomes" id="UP000503096">
    <property type="component" value="Chromosome"/>
</dbReference>
<dbReference type="InParanoid" id="A0A6M4H3Y2"/>
<dbReference type="AlphaFoldDB" id="A0A6M4H3Y2"/>
<dbReference type="InterPro" id="IPR029058">
    <property type="entry name" value="AB_hydrolase_fold"/>
</dbReference>
<reference evidence="2 3" key="1">
    <citation type="submission" date="2020-04" db="EMBL/GenBank/DDBJ databases">
        <title>Usitatibacter rugosus gen. nov., sp. nov. and Usitatibacter palustris sp. nov., novel members of Usitatibacteraceae fam. nov. within the order Nitrosomonadales isolated from soil.</title>
        <authorList>
            <person name="Huber K.J."/>
            <person name="Neumann-Schaal M."/>
            <person name="Geppert A."/>
            <person name="Luckner M."/>
            <person name="Wanner G."/>
            <person name="Overmann J."/>
        </authorList>
    </citation>
    <scope>NUCLEOTIDE SEQUENCE [LARGE SCALE GENOMIC DNA]</scope>
    <source>
        <strain evidence="2 3">Swamp67</strain>
    </source>
</reference>
<dbReference type="SUPFAM" id="SSF53474">
    <property type="entry name" value="alpha/beta-Hydrolases"/>
    <property type="match status" value="1"/>
</dbReference>
<dbReference type="PANTHER" id="PTHR43798:SF29">
    <property type="entry name" value="AB HYDROLASE-1 DOMAIN-CONTAINING PROTEIN"/>
    <property type="match status" value="1"/>
</dbReference>
<dbReference type="RefSeq" id="WP_171160789.1">
    <property type="nucleotide sequence ID" value="NZ_CP053073.1"/>
</dbReference>
<dbReference type="InterPro" id="IPR050266">
    <property type="entry name" value="AB_hydrolase_sf"/>
</dbReference>